<reference evidence="2 3" key="1">
    <citation type="journal article" date="2023" name="G3 (Bethesda)">
        <title>A high-quality reference genome for the fission yeast Schizosaccharomyces osmophilus.</title>
        <authorList>
            <person name="Jia G.S."/>
            <person name="Zhang W.C."/>
            <person name="Liang Y."/>
            <person name="Liu X.H."/>
            <person name="Rhind N."/>
            <person name="Pidoux A."/>
            <person name="Brysch-Herzberg M."/>
            <person name="Du L.L."/>
        </authorList>
    </citation>
    <scope>NUCLEOTIDE SEQUENCE [LARGE SCALE GENOMIC DNA]</scope>
    <source>
        <strain evidence="2 3">CBS 15793</strain>
    </source>
</reference>
<evidence type="ECO:0000313" key="3">
    <source>
        <dbReference type="Proteomes" id="UP001212411"/>
    </source>
</evidence>
<accession>A0AAE9WCW5</accession>
<feature type="region of interest" description="Disordered" evidence="1">
    <location>
        <begin position="206"/>
        <end position="274"/>
    </location>
</feature>
<dbReference type="AlphaFoldDB" id="A0AAE9WCW5"/>
<organism evidence="2 3">
    <name type="scientific">Schizosaccharomyces osmophilus</name>
    <dbReference type="NCBI Taxonomy" id="2545709"/>
    <lineage>
        <taxon>Eukaryota</taxon>
        <taxon>Fungi</taxon>
        <taxon>Dikarya</taxon>
        <taxon>Ascomycota</taxon>
        <taxon>Taphrinomycotina</taxon>
        <taxon>Schizosaccharomycetes</taxon>
        <taxon>Schizosaccharomycetales</taxon>
        <taxon>Schizosaccharomycetaceae</taxon>
        <taxon>Schizosaccharomyces</taxon>
    </lineage>
</organism>
<evidence type="ECO:0000256" key="1">
    <source>
        <dbReference type="SAM" id="MobiDB-lite"/>
    </source>
</evidence>
<sequence length="274" mass="30652">MKRDRPSDNGLFPEDDQISLVSPFSSYDSNFFAKRPRFGSNSVLPDETSFHQAFPPVSTSPTGSRKRSHPDETHMDEDLAGHAFVSPDNNSSAIPRSTSQLQQDLQTDGLPRKKVSLESNHPQMTTQVVDLSTGRPLERAPELESEVPPDASKSLVPYPNRLKILSFNSPCFSSTVPQFPSSSHWGFDPHLKDKDDTRLIQYIPTESRPHWTVEEPMSSDSNNPEENEPCSSVVVEELEDDYDESNDPKVPNVTTSSHTNTFPSLHNQDAMDIE</sequence>
<feature type="compositionally biased region" description="Acidic residues" evidence="1">
    <location>
        <begin position="236"/>
        <end position="245"/>
    </location>
</feature>
<evidence type="ECO:0000313" key="2">
    <source>
        <dbReference type="EMBL" id="WBW73934.1"/>
    </source>
</evidence>
<keyword evidence="3" id="KW-1185">Reference proteome</keyword>
<gene>
    <name evidence="2" type="ORF">SOMG_03096</name>
</gene>
<dbReference type="RefSeq" id="XP_056038177.1">
    <property type="nucleotide sequence ID" value="XM_056181887.1"/>
</dbReference>
<dbReference type="GeneID" id="80876576"/>
<dbReference type="KEGG" id="som:SOMG_03096"/>
<feature type="compositionally biased region" description="Basic and acidic residues" evidence="1">
    <location>
        <begin position="69"/>
        <end position="80"/>
    </location>
</feature>
<dbReference type="EMBL" id="CP115612">
    <property type="protein sequence ID" value="WBW73934.1"/>
    <property type="molecule type" value="Genomic_DNA"/>
</dbReference>
<feature type="compositionally biased region" description="Polar residues" evidence="1">
    <location>
        <begin position="252"/>
        <end position="267"/>
    </location>
</feature>
<dbReference type="Proteomes" id="UP001212411">
    <property type="component" value="Chromosome 2"/>
</dbReference>
<feature type="compositionally biased region" description="Polar residues" evidence="1">
    <location>
        <begin position="117"/>
        <end position="130"/>
    </location>
</feature>
<protein>
    <submittedName>
        <fullName evidence="2">Schizosaccharomyces specific protein</fullName>
    </submittedName>
</protein>
<feature type="compositionally biased region" description="Polar residues" evidence="1">
    <location>
        <begin position="87"/>
        <end position="106"/>
    </location>
</feature>
<feature type="region of interest" description="Disordered" evidence="1">
    <location>
        <begin position="35"/>
        <end position="156"/>
    </location>
</feature>
<name>A0AAE9WCW5_9SCHI</name>
<proteinExistence type="predicted"/>